<keyword evidence="4" id="KW-0808">Transferase</keyword>
<dbReference type="CDD" id="cd11644">
    <property type="entry name" value="Precorrin-6Y-MT"/>
    <property type="match status" value="1"/>
</dbReference>
<dbReference type="InterPro" id="IPR050714">
    <property type="entry name" value="Cobalamin_biosynth_MTase"/>
</dbReference>
<dbReference type="InterPro" id="IPR014008">
    <property type="entry name" value="Cbl_synth_MTase_CbiT"/>
</dbReference>
<name>A0ABY5DU99_9ACTN</name>
<gene>
    <name evidence="7" type="primary">cbiE</name>
    <name evidence="7" type="ORF">NBH00_22620</name>
</gene>
<dbReference type="Gene3D" id="3.30.950.10">
    <property type="entry name" value="Methyltransferase, Cobalt-precorrin-4 Transmethylase, Domain 2"/>
    <property type="match status" value="1"/>
</dbReference>
<keyword evidence="8" id="KW-1185">Reference proteome</keyword>
<evidence type="ECO:0000256" key="2">
    <source>
        <dbReference type="ARBA" id="ARBA00022573"/>
    </source>
</evidence>
<evidence type="ECO:0000313" key="8">
    <source>
        <dbReference type="Proteomes" id="UP001056035"/>
    </source>
</evidence>
<evidence type="ECO:0000256" key="5">
    <source>
        <dbReference type="ARBA" id="ARBA00022691"/>
    </source>
</evidence>
<evidence type="ECO:0000313" key="7">
    <source>
        <dbReference type="EMBL" id="UTI64119.1"/>
    </source>
</evidence>
<dbReference type="PIRSF" id="PIRSF036428">
    <property type="entry name" value="CobL"/>
    <property type="match status" value="1"/>
</dbReference>
<comment type="pathway">
    <text evidence="1">Cofactor biosynthesis; adenosylcobalamin biosynthesis.</text>
</comment>
<feature type="domain" description="Tetrapyrrole methylase" evidence="6">
    <location>
        <begin position="1"/>
        <end position="189"/>
    </location>
</feature>
<dbReference type="InterPro" id="IPR012818">
    <property type="entry name" value="CbiE"/>
</dbReference>
<dbReference type="NCBIfam" id="TIGR02467">
    <property type="entry name" value="CbiE"/>
    <property type="match status" value="1"/>
</dbReference>
<dbReference type="InterPro" id="IPR014776">
    <property type="entry name" value="4pyrrole_Mease_sub2"/>
</dbReference>
<dbReference type="EMBL" id="CP098502">
    <property type="protein sequence ID" value="UTI64119.1"/>
    <property type="molecule type" value="Genomic_DNA"/>
</dbReference>
<proteinExistence type="predicted"/>
<dbReference type="InterPro" id="IPR000878">
    <property type="entry name" value="4pyrrol_Mease"/>
</dbReference>
<dbReference type="PANTHER" id="PTHR43182">
    <property type="entry name" value="COBALT-PRECORRIN-6B C(15)-METHYLTRANSFERASE (DECARBOXYLATING)"/>
    <property type="match status" value="1"/>
</dbReference>
<keyword evidence="2" id="KW-0169">Cobalamin biosynthesis</keyword>
<dbReference type="InterPro" id="IPR029063">
    <property type="entry name" value="SAM-dependent_MTases_sf"/>
</dbReference>
<dbReference type="InterPro" id="IPR006365">
    <property type="entry name" value="Cbl_synth_CobL"/>
</dbReference>
<dbReference type="Pfam" id="PF00590">
    <property type="entry name" value="TP_methylase"/>
    <property type="match status" value="1"/>
</dbReference>
<reference evidence="7 8" key="1">
    <citation type="submission" date="2022-06" db="EMBL/GenBank/DDBJ databases">
        <title>Paraconexibacter antarcticus.</title>
        <authorList>
            <person name="Kim C.S."/>
        </authorList>
    </citation>
    <scope>NUCLEOTIDE SEQUENCE [LARGE SCALE GENOMIC DNA]</scope>
    <source>
        <strain evidence="7 8">02-257</strain>
    </source>
</reference>
<dbReference type="SUPFAM" id="SSF53790">
    <property type="entry name" value="Tetrapyrrole methylase"/>
    <property type="match status" value="1"/>
</dbReference>
<dbReference type="Gene3D" id="3.40.1010.10">
    <property type="entry name" value="Cobalt-precorrin-4 Transmethylase, Domain 1"/>
    <property type="match status" value="1"/>
</dbReference>
<evidence type="ECO:0000256" key="4">
    <source>
        <dbReference type="ARBA" id="ARBA00022679"/>
    </source>
</evidence>
<dbReference type="Gene3D" id="3.40.50.150">
    <property type="entry name" value="Vaccinia Virus protein VP39"/>
    <property type="match status" value="1"/>
</dbReference>
<keyword evidence="3" id="KW-0489">Methyltransferase</keyword>
<evidence type="ECO:0000256" key="3">
    <source>
        <dbReference type="ARBA" id="ARBA00022603"/>
    </source>
</evidence>
<sequence>MLTVVGIGADGWDGLGGPARRALQHATRVVGSQRQLDLLPADGVTAARTPWPSPMAPLVETLARDAAAADVAVLASGDPMLHGVGATLVRAAGAEHVRVLPHPSAFALACARMGWPQHETELVSLVARDPQALVRALQPGRRIVAYVTGAGGAAEVAKVLTAHGAGASPLTVLEQLGGPGEQRTDTTAARALDHVADPLHVVAVHVAGGRAHPRTPGLPDDAFVASDGQLTKRHVRAVTVAALGPLPHEGLWDVGAGNGSIAIEWLRAEPTATAVAIEPRADRLGRIAQNAQALGVPQLTVVEGRAPDALAGLGAAPDAIFIGGGITTPGLLDACWQALKPGGRLVANTVTLEGEQAVVAARGTHGGTLTRIDIAHADAVGTFTGWRAQMTVVQWATAKPKTERPAS</sequence>
<dbReference type="InterPro" id="IPR014777">
    <property type="entry name" value="4pyrrole_Mease_sub1"/>
</dbReference>
<evidence type="ECO:0000259" key="6">
    <source>
        <dbReference type="Pfam" id="PF00590"/>
    </source>
</evidence>
<keyword evidence="5" id="KW-0949">S-adenosyl-L-methionine</keyword>
<dbReference type="SUPFAM" id="SSF53335">
    <property type="entry name" value="S-adenosyl-L-methionine-dependent methyltransferases"/>
    <property type="match status" value="1"/>
</dbReference>
<dbReference type="InterPro" id="IPR035996">
    <property type="entry name" value="4pyrrol_Methylase_sf"/>
</dbReference>
<dbReference type="Proteomes" id="UP001056035">
    <property type="component" value="Chromosome"/>
</dbReference>
<dbReference type="CDD" id="cd02440">
    <property type="entry name" value="AdoMet_MTases"/>
    <property type="match status" value="1"/>
</dbReference>
<protein>
    <submittedName>
        <fullName evidence="7">Precorrin-6y C5,15-methyltransferase (Decarboxylating) subunit CbiE</fullName>
    </submittedName>
</protein>
<accession>A0ABY5DU99</accession>
<dbReference type="NCBIfam" id="TIGR02469">
    <property type="entry name" value="CbiT"/>
    <property type="match status" value="1"/>
</dbReference>
<dbReference type="PANTHER" id="PTHR43182:SF1">
    <property type="entry name" value="COBALT-PRECORRIN-7 C(5)-METHYLTRANSFERASE"/>
    <property type="match status" value="1"/>
</dbReference>
<organism evidence="7 8">
    <name type="scientific">Paraconexibacter antarcticus</name>
    <dbReference type="NCBI Taxonomy" id="2949664"/>
    <lineage>
        <taxon>Bacteria</taxon>
        <taxon>Bacillati</taxon>
        <taxon>Actinomycetota</taxon>
        <taxon>Thermoleophilia</taxon>
        <taxon>Solirubrobacterales</taxon>
        <taxon>Paraconexibacteraceae</taxon>
        <taxon>Paraconexibacter</taxon>
    </lineage>
</organism>
<evidence type="ECO:0000256" key="1">
    <source>
        <dbReference type="ARBA" id="ARBA00004953"/>
    </source>
</evidence>